<organism evidence="2 3">
    <name type="scientific">Polarella glacialis</name>
    <name type="common">Dinoflagellate</name>
    <dbReference type="NCBI Taxonomy" id="89957"/>
    <lineage>
        <taxon>Eukaryota</taxon>
        <taxon>Sar</taxon>
        <taxon>Alveolata</taxon>
        <taxon>Dinophyceae</taxon>
        <taxon>Suessiales</taxon>
        <taxon>Suessiaceae</taxon>
        <taxon>Polarella</taxon>
    </lineage>
</organism>
<evidence type="ECO:0000256" key="1">
    <source>
        <dbReference type="SAM" id="MobiDB-lite"/>
    </source>
</evidence>
<accession>A0A813DTA7</accession>
<gene>
    <name evidence="2" type="ORF">PGLA1383_LOCUS9850</name>
</gene>
<evidence type="ECO:0000313" key="2">
    <source>
        <dbReference type="EMBL" id="CAE8591163.1"/>
    </source>
</evidence>
<feature type="compositionally biased region" description="Low complexity" evidence="1">
    <location>
        <begin position="9"/>
        <end position="25"/>
    </location>
</feature>
<sequence length="358" mass="39339">MATLSPIPSGTEQASSSSAATGTQAMPVVIDSGSSRSRSNHAISVNSSSSSEAAGRTWSNRTPKRLPVPPSVRAARRQPLVDSQQGFVTPVHHSLAFIIGGDEPLEMAQDGAWRSANEGWPAAQDMPVDSQAQSEVLYGSPPGARSAAASDSSANMQAVSQQALHHMQRFLEEQGQMHRENMASMQVQMNQSSFSLLSELRQRQQQLATTEQHTTTVMTEMQEHMAVRSQEITRTEQHLHQASTMQQDQVIQQNRTFLAQQQGQATQVANALQEFSVRQEAEAQRQGQAITEQLVYAERAQRDAVIVLRTEFASELQSAAANDEVVLQLRTELCNHEQLVLQQQTLIARITSAMETQQ</sequence>
<reference evidence="2" key="1">
    <citation type="submission" date="2021-02" db="EMBL/GenBank/DDBJ databases">
        <authorList>
            <person name="Dougan E. K."/>
            <person name="Rhodes N."/>
            <person name="Thang M."/>
            <person name="Chan C."/>
        </authorList>
    </citation>
    <scope>NUCLEOTIDE SEQUENCE</scope>
</reference>
<evidence type="ECO:0000313" key="3">
    <source>
        <dbReference type="Proteomes" id="UP000654075"/>
    </source>
</evidence>
<dbReference type="EMBL" id="CAJNNV010004733">
    <property type="protein sequence ID" value="CAE8591163.1"/>
    <property type="molecule type" value="Genomic_DNA"/>
</dbReference>
<feature type="compositionally biased region" description="Low complexity" evidence="1">
    <location>
        <begin position="40"/>
        <end position="51"/>
    </location>
</feature>
<dbReference type="AlphaFoldDB" id="A0A813DTA7"/>
<keyword evidence="3" id="KW-1185">Reference proteome</keyword>
<comment type="caution">
    <text evidence="2">The sequence shown here is derived from an EMBL/GenBank/DDBJ whole genome shotgun (WGS) entry which is preliminary data.</text>
</comment>
<dbReference type="Proteomes" id="UP000654075">
    <property type="component" value="Unassembled WGS sequence"/>
</dbReference>
<protein>
    <submittedName>
        <fullName evidence="2">Uncharacterized protein</fullName>
    </submittedName>
</protein>
<proteinExistence type="predicted"/>
<feature type="region of interest" description="Disordered" evidence="1">
    <location>
        <begin position="1"/>
        <end position="73"/>
    </location>
</feature>
<name>A0A813DTA7_POLGL</name>